<evidence type="ECO:0000256" key="3">
    <source>
        <dbReference type="ARBA" id="ARBA00022448"/>
    </source>
</evidence>
<accession>A0A7X3S901</accession>
<evidence type="ECO:0000256" key="2">
    <source>
        <dbReference type="ARBA" id="ARBA00011469"/>
    </source>
</evidence>
<dbReference type="GO" id="GO:0016887">
    <property type="term" value="F:ATP hydrolysis activity"/>
    <property type="evidence" value="ECO:0007669"/>
    <property type="project" value="InterPro"/>
</dbReference>
<dbReference type="NCBIfam" id="NF008453">
    <property type="entry name" value="PRK11308.1"/>
    <property type="match status" value="2"/>
</dbReference>
<dbReference type="InterPro" id="IPR050319">
    <property type="entry name" value="ABC_transp_ATP-bind"/>
</dbReference>
<evidence type="ECO:0000256" key="15">
    <source>
        <dbReference type="ARBA" id="ARBA00041187"/>
    </source>
</evidence>
<keyword evidence="10" id="KW-1278">Translocase</keyword>
<sequence>MNQSHQKEPWKRETNGGADATATTSLAVNDLSVQVATPDGPKLVVDRLSFDLPEGRTLCIAGESGSGKSMTALALMQLLPRPMARIAGGSAMLDGEDLLTLPESRMRQVRGRKIGMIFQEPMTSLNPVLSIGTQLKGAITAHGELAGRAAGARALELLDQVQIPEPRRRLEQYPHELSGGMRQRIVIAMALAQHSKILIADEPTTALDVTVQAQILALIRKLQVDHGIAVMMITHDMGVVAEMADQVLVMKHGRRVEHGSSAEVFDNPREDYTRKLLAAVPRLGEMTGTDAPKRAKGAEAAQAKAADEAPMVEVRDLTVRFDIRGGILQRPVSRVHAVEGISFTVGRGETLSLVGESGCGKSTTGKALLNLIPWQGDVKVNGRSTRGLGAKAMRPVLRDVQMIFQDPYASLDARMRVGDIVAEPLVIHGLAQGSELNERVAYLLERVGLSPDQMRRYPHEFSGGQRQRICIARALSLSPKLIVADESVAALDVSIQAQVLDLLQDIQDETGISYLFISHDMAVVEQISHRVAVMYMGRFVEMGSRRHIFENPQHSYTKKLIEAVPVADPHRPRRDFVAKAEDLPSPVHPLDYVPPQTRVRDLGGRHLVWEVEG</sequence>
<evidence type="ECO:0000256" key="5">
    <source>
        <dbReference type="ARBA" id="ARBA00022519"/>
    </source>
</evidence>
<dbReference type="InterPro" id="IPR003593">
    <property type="entry name" value="AAA+_ATPase"/>
</dbReference>
<evidence type="ECO:0000256" key="7">
    <source>
        <dbReference type="ARBA" id="ARBA00022741"/>
    </source>
</evidence>
<dbReference type="InterPro" id="IPR013563">
    <property type="entry name" value="Oligopep_ABC_C"/>
</dbReference>
<protein>
    <recommendedName>
        <fullName evidence="15">Glutathione import ATP-binding protein GsiA</fullName>
        <ecNumber evidence="14">7.4.2.10</ecNumber>
    </recommendedName>
</protein>
<dbReference type="InterPro" id="IPR017871">
    <property type="entry name" value="ABC_transporter-like_CS"/>
</dbReference>
<evidence type="ECO:0000313" key="18">
    <source>
        <dbReference type="EMBL" id="MXN66358.1"/>
    </source>
</evidence>
<dbReference type="FunFam" id="3.40.50.300:FF:000016">
    <property type="entry name" value="Oligopeptide ABC transporter ATP-binding component"/>
    <property type="match status" value="2"/>
</dbReference>
<keyword evidence="19" id="KW-1185">Reference proteome</keyword>
<dbReference type="EMBL" id="WUMV01000007">
    <property type="protein sequence ID" value="MXN66358.1"/>
    <property type="molecule type" value="Genomic_DNA"/>
</dbReference>
<keyword evidence="7" id="KW-0547">Nucleotide-binding</keyword>
<dbReference type="SMART" id="SM00382">
    <property type="entry name" value="AAA"/>
    <property type="match status" value="2"/>
</dbReference>
<gene>
    <name evidence="18" type="ORF">GR183_15695</name>
</gene>
<proteinExistence type="inferred from homology"/>
<comment type="function">
    <text evidence="12">Part of the ABC transporter complex GsiABCD involved in glutathione import. Responsible for energy coupling to the transport system.</text>
</comment>
<dbReference type="Pfam" id="PF08352">
    <property type="entry name" value="oligo_HPY"/>
    <property type="match status" value="2"/>
</dbReference>
<keyword evidence="11" id="KW-0472">Membrane</keyword>
<dbReference type="PROSITE" id="PS00211">
    <property type="entry name" value="ABC_TRANSPORTER_1"/>
    <property type="match status" value="2"/>
</dbReference>
<dbReference type="CDD" id="cd03257">
    <property type="entry name" value="ABC_NikE_OppD_transporters"/>
    <property type="match status" value="2"/>
</dbReference>
<dbReference type="GO" id="GO:0015833">
    <property type="term" value="P:peptide transport"/>
    <property type="evidence" value="ECO:0007669"/>
    <property type="project" value="InterPro"/>
</dbReference>
<evidence type="ECO:0000256" key="13">
    <source>
        <dbReference type="ARBA" id="ARBA00038416"/>
    </source>
</evidence>
<comment type="subunit">
    <text evidence="2">The complex is composed of two ATP-binding proteins (GsiA), two transmembrane proteins (GsiC and GsiD) and a solute-binding protein (GsiB).</text>
</comment>
<comment type="subcellular location">
    <subcellularLocation>
        <location evidence="1">Cell inner membrane</location>
        <topology evidence="1">Peripheral membrane protein</topology>
    </subcellularLocation>
</comment>
<evidence type="ECO:0000256" key="6">
    <source>
        <dbReference type="ARBA" id="ARBA00022737"/>
    </source>
</evidence>
<dbReference type="SUPFAM" id="SSF52540">
    <property type="entry name" value="P-loop containing nucleoside triphosphate hydrolases"/>
    <property type="match status" value="2"/>
</dbReference>
<evidence type="ECO:0000256" key="14">
    <source>
        <dbReference type="ARBA" id="ARBA00039050"/>
    </source>
</evidence>
<evidence type="ECO:0000313" key="19">
    <source>
        <dbReference type="Proteomes" id="UP000433101"/>
    </source>
</evidence>
<dbReference type="InterPro" id="IPR027417">
    <property type="entry name" value="P-loop_NTPase"/>
</dbReference>
<evidence type="ECO:0000256" key="16">
    <source>
        <dbReference type="ARBA" id="ARBA00047640"/>
    </source>
</evidence>
<name>A0A7X3S901_9HYPH</name>
<evidence type="ECO:0000256" key="12">
    <source>
        <dbReference type="ARBA" id="ARBA00037530"/>
    </source>
</evidence>
<evidence type="ECO:0000256" key="9">
    <source>
        <dbReference type="ARBA" id="ARBA00022840"/>
    </source>
</evidence>
<keyword evidence="9 18" id="KW-0067">ATP-binding</keyword>
<keyword evidence="6" id="KW-0677">Repeat</keyword>
<dbReference type="Gene3D" id="3.40.50.300">
    <property type="entry name" value="P-loop containing nucleotide triphosphate hydrolases"/>
    <property type="match status" value="2"/>
</dbReference>
<keyword evidence="4" id="KW-1003">Cell membrane</keyword>
<evidence type="ECO:0000256" key="11">
    <source>
        <dbReference type="ARBA" id="ARBA00023136"/>
    </source>
</evidence>
<feature type="domain" description="ABC transporter" evidence="17">
    <location>
        <begin position="26"/>
        <end position="277"/>
    </location>
</feature>
<dbReference type="GO" id="GO:0055085">
    <property type="term" value="P:transmembrane transport"/>
    <property type="evidence" value="ECO:0007669"/>
    <property type="project" value="UniProtKB-ARBA"/>
</dbReference>
<dbReference type="EC" id="7.4.2.10" evidence="14"/>
<evidence type="ECO:0000256" key="4">
    <source>
        <dbReference type="ARBA" id="ARBA00022475"/>
    </source>
</evidence>
<dbReference type="GO" id="GO:0005886">
    <property type="term" value="C:plasma membrane"/>
    <property type="evidence" value="ECO:0007669"/>
    <property type="project" value="UniProtKB-SubCell"/>
</dbReference>
<dbReference type="PANTHER" id="PTHR43776">
    <property type="entry name" value="TRANSPORT ATP-BINDING PROTEIN"/>
    <property type="match status" value="1"/>
</dbReference>
<dbReference type="RefSeq" id="WP_160776593.1">
    <property type="nucleotide sequence ID" value="NZ_WUMV01000007.1"/>
</dbReference>
<feature type="domain" description="ABC transporter" evidence="17">
    <location>
        <begin position="312"/>
        <end position="561"/>
    </location>
</feature>
<keyword evidence="3" id="KW-0813">Transport</keyword>
<keyword evidence="8" id="KW-0378">Hydrolase</keyword>
<evidence type="ECO:0000256" key="10">
    <source>
        <dbReference type="ARBA" id="ARBA00022967"/>
    </source>
</evidence>
<dbReference type="GO" id="GO:0005524">
    <property type="term" value="F:ATP binding"/>
    <property type="evidence" value="ECO:0007669"/>
    <property type="project" value="UniProtKB-KW"/>
</dbReference>
<comment type="catalytic activity">
    <reaction evidence="16">
        <text>glutathione(out) + ATP + H2O = glutathione(in) + ADP + phosphate + H(+)</text>
        <dbReference type="Rhea" id="RHEA:29791"/>
        <dbReference type="ChEBI" id="CHEBI:15377"/>
        <dbReference type="ChEBI" id="CHEBI:15378"/>
        <dbReference type="ChEBI" id="CHEBI:30616"/>
        <dbReference type="ChEBI" id="CHEBI:43474"/>
        <dbReference type="ChEBI" id="CHEBI:57925"/>
        <dbReference type="ChEBI" id="CHEBI:456216"/>
        <dbReference type="EC" id="7.4.2.10"/>
    </reaction>
</comment>
<dbReference type="Pfam" id="PF00005">
    <property type="entry name" value="ABC_tran"/>
    <property type="match status" value="2"/>
</dbReference>
<dbReference type="InterPro" id="IPR003439">
    <property type="entry name" value="ABC_transporter-like_ATP-bd"/>
</dbReference>
<comment type="similarity">
    <text evidence="13">Belongs to the ABC transporter superfamily. Glutathione importer (TC 3.A.1.5.11) family.</text>
</comment>
<keyword evidence="5" id="KW-0997">Cell inner membrane</keyword>
<organism evidence="18 19">
    <name type="scientific">Stappia sediminis</name>
    <dbReference type="NCBI Taxonomy" id="2692190"/>
    <lineage>
        <taxon>Bacteria</taxon>
        <taxon>Pseudomonadati</taxon>
        <taxon>Pseudomonadota</taxon>
        <taxon>Alphaproteobacteria</taxon>
        <taxon>Hyphomicrobiales</taxon>
        <taxon>Stappiaceae</taxon>
        <taxon>Stappia</taxon>
    </lineage>
</organism>
<dbReference type="PROSITE" id="PS50893">
    <property type="entry name" value="ABC_TRANSPORTER_2"/>
    <property type="match status" value="2"/>
</dbReference>
<evidence type="ECO:0000259" key="17">
    <source>
        <dbReference type="PROSITE" id="PS50893"/>
    </source>
</evidence>
<evidence type="ECO:0000256" key="8">
    <source>
        <dbReference type="ARBA" id="ARBA00022801"/>
    </source>
</evidence>
<comment type="caution">
    <text evidence="18">The sequence shown here is derived from an EMBL/GenBank/DDBJ whole genome shotgun (WGS) entry which is preliminary data.</text>
</comment>
<dbReference type="PANTHER" id="PTHR43776:SF15">
    <property type="entry name" value="GLUTATHIONE IMPORT ATP-BINDING PROTEIN GSIA"/>
    <property type="match status" value="1"/>
</dbReference>
<dbReference type="Proteomes" id="UP000433101">
    <property type="component" value="Unassembled WGS sequence"/>
</dbReference>
<dbReference type="AlphaFoldDB" id="A0A7X3S901"/>
<reference evidence="18 19" key="1">
    <citation type="submission" date="2019-12" db="EMBL/GenBank/DDBJ databases">
        <authorList>
            <person name="Li M."/>
        </authorList>
    </citation>
    <scope>NUCLEOTIDE SEQUENCE [LARGE SCALE GENOMIC DNA]</scope>
    <source>
        <strain evidence="18 19">GBMRC 2046</strain>
    </source>
</reference>
<evidence type="ECO:0000256" key="1">
    <source>
        <dbReference type="ARBA" id="ARBA00004417"/>
    </source>
</evidence>